<comment type="catalytic activity">
    <reaction evidence="2">
        <text>ATP + H2O = ADP + phosphate + H(+)</text>
        <dbReference type="Rhea" id="RHEA:13065"/>
        <dbReference type="ChEBI" id="CHEBI:15377"/>
        <dbReference type="ChEBI" id="CHEBI:15378"/>
        <dbReference type="ChEBI" id="CHEBI:30616"/>
        <dbReference type="ChEBI" id="CHEBI:43474"/>
        <dbReference type="ChEBI" id="CHEBI:456216"/>
    </reaction>
</comment>
<comment type="subunit">
    <text evidence="3">Dimerizes in the presence of ATP but not ADP; ATP-binding is required for double-stranded (ds)DNA-binding. Interacts with DnaA.</text>
</comment>
<protein>
    <recommendedName>
        <fullName evidence="4">Sporulation initiation inhibitor protein Soj</fullName>
    </recommendedName>
</protein>
<comment type="similarity">
    <text evidence="1">Belongs to the ParA family.</text>
</comment>
<evidence type="ECO:0000256" key="3">
    <source>
        <dbReference type="ARBA" id="ARBA00062323"/>
    </source>
</evidence>
<dbReference type="EMBL" id="NUDP01000026">
    <property type="protein sequence ID" value="PEM71059.1"/>
    <property type="molecule type" value="Genomic_DNA"/>
</dbReference>
<dbReference type="Proteomes" id="UP000219775">
    <property type="component" value="Unassembled WGS sequence"/>
</dbReference>
<dbReference type="InterPro" id="IPR027417">
    <property type="entry name" value="P-loop_NTPase"/>
</dbReference>
<sequence length="253" mass="27403">MGKIIAIANQKGGVGKTTTSVNLGAGLAQVGKKVLLIDIDAQGNATTGVGIEKSELDQCIYNVLVEDADVQGVIQKTATENLDVLPATIQLAGAEIELVPTISREVRLQRALQPIRNEYDYIIIDCPPSLGLLTINALTAADSVIIPVQCEYYALEGLSQLLNTVRLVQKHLNKNLAIQGVLLTMLDARTNLGIQVIDEVKKYFRDKVYRSIIPRNVRLSEAPSHGKPIMQYDAKSRGAEVYIDLAEEVIAGG</sequence>
<evidence type="ECO:0000313" key="9">
    <source>
        <dbReference type="Proteomes" id="UP000219775"/>
    </source>
</evidence>
<evidence type="ECO:0000259" key="5">
    <source>
        <dbReference type="Pfam" id="PF13614"/>
    </source>
</evidence>
<dbReference type="Proteomes" id="UP001248134">
    <property type="component" value="Unassembled WGS sequence"/>
</dbReference>
<organism evidence="6 11">
    <name type="scientific">Bacillus pseudomycoides</name>
    <dbReference type="NCBI Taxonomy" id="64104"/>
    <lineage>
        <taxon>Bacteria</taxon>
        <taxon>Bacillati</taxon>
        <taxon>Bacillota</taxon>
        <taxon>Bacilli</taxon>
        <taxon>Bacillales</taxon>
        <taxon>Bacillaceae</taxon>
        <taxon>Bacillus</taxon>
        <taxon>Bacillus cereus group</taxon>
    </lineage>
</organism>
<dbReference type="CDD" id="cd02042">
    <property type="entry name" value="ParAB_family"/>
    <property type="match status" value="1"/>
</dbReference>
<evidence type="ECO:0000313" key="11">
    <source>
        <dbReference type="Proteomes" id="UP001248134"/>
    </source>
</evidence>
<proteinExistence type="inferred from homology"/>
<dbReference type="PANTHER" id="PTHR13696:SF52">
    <property type="entry name" value="PARA FAMILY PROTEIN CT_582"/>
    <property type="match status" value="1"/>
</dbReference>
<accession>C3ATW4</accession>
<dbReference type="PANTHER" id="PTHR13696">
    <property type="entry name" value="P-LOOP CONTAINING NUCLEOSIDE TRIPHOSPHATE HYDROLASE"/>
    <property type="match status" value="1"/>
</dbReference>
<dbReference type="InterPro" id="IPR025669">
    <property type="entry name" value="AAA_dom"/>
</dbReference>
<dbReference type="RefSeq" id="WP_003202576.1">
    <property type="nucleotide sequence ID" value="NZ_CM000743.1"/>
</dbReference>
<evidence type="ECO:0000313" key="8">
    <source>
        <dbReference type="EMBL" id="PHF04205.1"/>
    </source>
</evidence>
<dbReference type="Proteomes" id="UP000221918">
    <property type="component" value="Unassembled WGS sequence"/>
</dbReference>
<comment type="caution">
    <text evidence="6">The sequence shown here is derived from an EMBL/GenBank/DDBJ whole genome shotgun (WGS) entry which is preliminary data.</text>
</comment>
<evidence type="ECO:0000313" key="10">
    <source>
        <dbReference type="Proteomes" id="UP000221918"/>
    </source>
</evidence>
<gene>
    <name evidence="6" type="primary">soj</name>
    <name evidence="7" type="ORF">CN613_06025</name>
    <name evidence="8" type="ORF">COF81_02860</name>
    <name evidence="6" type="ORF">FOS08_17495</name>
</gene>
<evidence type="ECO:0000256" key="4">
    <source>
        <dbReference type="ARBA" id="ARBA00071824"/>
    </source>
</evidence>
<evidence type="ECO:0000313" key="6">
    <source>
        <dbReference type="EMBL" id="MDR4327641.1"/>
    </source>
</evidence>
<dbReference type="Gene3D" id="3.40.50.300">
    <property type="entry name" value="P-loop containing nucleotide triphosphate hydrolases"/>
    <property type="match status" value="1"/>
</dbReference>
<evidence type="ECO:0000256" key="2">
    <source>
        <dbReference type="ARBA" id="ARBA00049360"/>
    </source>
</evidence>
<feature type="domain" description="AAA" evidence="5">
    <location>
        <begin position="3"/>
        <end position="178"/>
    </location>
</feature>
<dbReference type="EMBL" id="NUTL01000012">
    <property type="protein sequence ID" value="PHF04205.1"/>
    <property type="molecule type" value="Genomic_DNA"/>
</dbReference>
<reference evidence="9 10" key="1">
    <citation type="submission" date="2017-09" db="EMBL/GenBank/DDBJ databases">
        <title>Large-scale bioinformatics analysis of Bacillus genomes uncovers conserved roles of natural products in bacterial physiology.</title>
        <authorList>
            <consortium name="Agbiome Team Llc"/>
            <person name="Bleich R.M."/>
            <person name="Grubbs K.J."/>
            <person name="Santa Maria K.C."/>
            <person name="Allen S.E."/>
            <person name="Farag S."/>
            <person name="Shank E.A."/>
            <person name="Bowers A."/>
        </authorList>
    </citation>
    <scope>NUCLEOTIDE SEQUENCE [LARGE SCALE GENOMIC DNA]</scope>
    <source>
        <strain evidence="7 9">AFS009893</strain>
        <strain evidence="8 10">AFS037265</strain>
    </source>
</reference>
<dbReference type="SUPFAM" id="SSF52540">
    <property type="entry name" value="P-loop containing nucleoside triphosphate hydrolases"/>
    <property type="match status" value="1"/>
</dbReference>
<dbReference type="AlphaFoldDB" id="A0A2C4JPI1"/>
<dbReference type="KEGG" id="bmyc:DJ92_2575"/>
<dbReference type="FunFam" id="3.40.50.300:FF:000285">
    <property type="entry name" value="Sporulation initiation inhibitor Soj"/>
    <property type="match status" value="1"/>
</dbReference>
<evidence type="ECO:0000256" key="1">
    <source>
        <dbReference type="ARBA" id="ARBA00006976"/>
    </source>
</evidence>
<accession>A0A2C4JPI1</accession>
<reference evidence="6" key="2">
    <citation type="submission" date="2019-07" db="EMBL/GenBank/DDBJ databases">
        <title>Phylogenomic Reclassification of ATCC Bacillus Strains and Various Taxa within the Genus Bacillus.</title>
        <authorList>
            <person name="Riojas M.A."/>
            <person name="Frank A.M."/>
            <person name="Fenn S.L."/>
            <person name="King S.P."/>
            <person name="Brower S.M."/>
            <person name="Hazbon M.H."/>
        </authorList>
    </citation>
    <scope>NUCLEOTIDE SEQUENCE</scope>
    <source>
        <strain evidence="6">NR-12239</strain>
    </source>
</reference>
<dbReference type="Pfam" id="PF13614">
    <property type="entry name" value="AAA_31"/>
    <property type="match status" value="1"/>
</dbReference>
<evidence type="ECO:0000313" key="7">
    <source>
        <dbReference type="EMBL" id="PEM71059.1"/>
    </source>
</evidence>
<dbReference type="EMBL" id="VLYX01000019">
    <property type="protein sequence ID" value="MDR4327641.1"/>
    <property type="molecule type" value="Genomic_DNA"/>
</dbReference>
<dbReference type="InterPro" id="IPR050678">
    <property type="entry name" value="DNA_Partitioning_ATPase"/>
</dbReference>
<dbReference type="PIRSF" id="PIRSF009320">
    <property type="entry name" value="Nuc_binding_HP_1000"/>
    <property type="match status" value="1"/>
</dbReference>
<name>A0A2C4JPI1_9BACI</name>